<gene>
    <name evidence="1" type="ORF">C2G38_2111423</name>
</gene>
<dbReference type="AlphaFoldDB" id="A0A397UMF4"/>
<dbReference type="Proteomes" id="UP000266673">
    <property type="component" value="Unassembled WGS sequence"/>
</dbReference>
<organism evidence="1 2">
    <name type="scientific">Gigaspora rosea</name>
    <dbReference type="NCBI Taxonomy" id="44941"/>
    <lineage>
        <taxon>Eukaryota</taxon>
        <taxon>Fungi</taxon>
        <taxon>Fungi incertae sedis</taxon>
        <taxon>Mucoromycota</taxon>
        <taxon>Glomeromycotina</taxon>
        <taxon>Glomeromycetes</taxon>
        <taxon>Diversisporales</taxon>
        <taxon>Gigasporaceae</taxon>
        <taxon>Gigaspora</taxon>
    </lineage>
</organism>
<evidence type="ECO:0000313" key="1">
    <source>
        <dbReference type="EMBL" id="RIB08326.1"/>
    </source>
</evidence>
<dbReference type="EMBL" id="QKWP01001524">
    <property type="protein sequence ID" value="RIB08326.1"/>
    <property type="molecule type" value="Genomic_DNA"/>
</dbReference>
<accession>A0A397UMF4</accession>
<proteinExistence type="predicted"/>
<reference evidence="1 2" key="1">
    <citation type="submission" date="2018-06" db="EMBL/GenBank/DDBJ databases">
        <title>Comparative genomics reveals the genomic features of Rhizophagus irregularis, R. cerebriforme, R. diaphanum and Gigaspora rosea, and their symbiotic lifestyle signature.</title>
        <authorList>
            <person name="Morin E."/>
            <person name="San Clemente H."/>
            <person name="Chen E.C.H."/>
            <person name="De La Providencia I."/>
            <person name="Hainaut M."/>
            <person name="Kuo A."/>
            <person name="Kohler A."/>
            <person name="Murat C."/>
            <person name="Tang N."/>
            <person name="Roy S."/>
            <person name="Loubradou J."/>
            <person name="Henrissat B."/>
            <person name="Grigoriev I.V."/>
            <person name="Corradi N."/>
            <person name="Roux C."/>
            <person name="Martin F.M."/>
        </authorList>
    </citation>
    <scope>NUCLEOTIDE SEQUENCE [LARGE SCALE GENOMIC DNA]</scope>
    <source>
        <strain evidence="1 2">DAOM 194757</strain>
    </source>
</reference>
<comment type="caution">
    <text evidence="1">The sequence shown here is derived from an EMBL/GenBank/DDBJ whole genome shotgun (WGS) entry which is preliminary data.</text>
</comment>
<sequence length="62" mass="7698">MECFKGHIWEATYANIKYHNSWYPFCRYYQRENLCREIISKYLGPPSKIHRPNFLKYLNIHD</sequence>
<name>A0A397UMF4_9GLOM</name>
<dbReference type="OrthoDB" id="2419021at2759"/>
<evidence type="ECO:0000313" key="2">
    <source>
        <dbReference type="Proteomes" id="UP000266673"/>
    </source>
</evidence>
<protein>
    <submittedName>
        <fullName evidence="1">Uncharacterized protein</fullName>
    </submittedName>
</protein>
<keyword evidence="2" id="KW-1185">Reference proteome</keyword>